<dbReference type="InterPro" id="IPR002401">
    <property type="entry name" value="Cyt_P450_E_grp-I"/>
</dbReference>
<dbReference type="PANTHER" id="PTHR46300">
    <property type="entry name" value="P450, PUTATIVE (EUROFUNG)-RELATED-RELATED"/>
    <property type="match status" value="1"/>
</dbReference>
<evidence type="ECO:0000313" key="11">
    <source>
        <dbReference type="EMBL" id="GJJ15587.1"/>
    </source>
</evidence>
<dbReference type="Pfam" id="PF00067">
    <property type="entry name" value="p450"/>
    <property type="match status" value="1"/>
</dbReference>
<dbReference type="SUPFAM" id="SSF48264">
    <property type="entry name" value="Cytochrome P450"/>
    <property type="match status" value="1"/>
</dbReference>
<evidence type="ECO:0000256" key="5">
    <source>
        <dbReference type="ARBA" id="ARBA00022723"/>
    </source>
</evidence>
<proteinExistence type="inferred from homology"/>
<feature type="binding site" description="axial binding residue" evidence="9">
    <location>
        <position position="459"/>
    </location>
    <ligand>
        <name>heme</name>
        <dbReference type="ChEBI" id="CHEBI:30413"/>
    </ligand>
    <ligandPart>
        <name>Fe</name>
        <dbReference type="ChEBI" id="CHEBI:18248"/>
    </ligandPart>
</feature>
<gene>
    <name evidence="11" type="ORF">Clacol_009865</name>
</gene>
<evidence type="ECO:0000256" key="1">
    <source>
        <dbReference type="ARBA" id="ARBA00001971"/>
    </source>
</evidence>
<comment type="caution">
    <text evidence="11">The sequence shown here is derived from an EMBL/GenBank/DDBJ whole genome shotgun (WGS) entry which is preliminary data.</text>
</comment>
<accession>A0AAV5ALN5</accession>
<protein>
    <recommendedName>
        <fullName evidence="13">Cytochrome P450</fullName>
    </recommendedName>
</protein>
<dbReference type="AlphaFoldDB" id="A0AAV5ALN5"/>
<dbReference type="InterPro" id="IPR050364">
    <property type="entry name" value="Cytochrome_P450_fung"/>
</dbReference>
<dbReference type="Proteomes" id="UP001050691">
    <property type="component" value="Unassembled WGS sequence"/>
</dbReference>
<comment type="similarity">
    <text evidence="3 10">Belongs to the cytochrome P450 family.</text>
</comment>
<keyword evidence="4 9" id="KW-0349">Heme</keyword>
<evidence type="ECO:0000313" key="12">
    <source>
        <dbReference type="Proteomes" id="UP001050691"/>
    </source>
</evidence>
<comment type="pathway">
    <text evidence="2">Secondary metabolite biosynthesis.</text>
</comment>
<comment type="cofactor">
    <cofactor evidence="1 9">
        <name>heme</name>
        <dbReference type="ChEBI" id="CHEBI:30413"/>
    </cofactor>
</comment>
<evidence type="ECO:0008006" key="13">
    <source>
        <dbReference type="Google" id="ProtNLM"/>
    </source>
</evidence>
<organism evidence="11 12">
    <name type="scientific">Clathrus columnatus</name>
    <dbReference type="NCBI Taxonomy" id="1419009"/>
    <lineage>
        <taxon>Eukaryota</taxon>
        <taxon>Fungi</taxon>
        <taxon>Dikarya</taxon>
        <taxon>Basidiomycota</taxon>
        <taxon>Agaricomycotina</taxon>
        <taxon>Agaricomycetes</taxon>
        <taxon>Phallomycetidae</taxon>
        <taxon>Phallales</taxon>
        <taxon>Clathraceae</taxon>
        <taxon>Clathrus</taxon>
    </lineage>
</organism>
<reference evidence="11" key="1">
    <citation type="submission" date="2021-10" db="EMBL/GenBank/DDBJ databases">
        <title>De novo Genome Assembly of Clathrus columnatus (Basidiomycota, Fungi) Using Illumina and Nanopore Sequence Data.</title>
        <authorList>
            <person name="Ogiso-Tanaka E."/>
            <person name="Itagaki H."/>
            <person name="Hosoya T."/>
            <person name="Hosaka K."/>
        </authorList>
    </citation>
    <scope>NUCLEOTIDE SEQUENCE</scope>
    <source>
        <strain evidence="11">MO-923</strain>
    </source>
</reference>
<dbReference type="InterPro" id="IPR001128">
    <property type="entry name" value="Cyt_P450"/>
</dbReference>
<dbReference type="PRINTS" id="PR00463">
    <property type="entry name" value="EP450I"/>
</dbReference>
<evidence type="ECO:0000256" key="7">
    <source>
        <dbReference type="ARBA" id="ARBA00023004"/>
    </source>
</evidence>
<evidence type="ECO:0000256" key="10">
    <source>
        <dbReference type="RuleBase" id="RU000461"/>
    </source>
</evidence>
<evidence type="ECO:0000256" key="9">
    <source>
        <dbReference type="PIRSR" id="PIRSR602401-1"/>
    </source>
</evidence>
<keyword evidence="7 9" id="KW-0408">Iron</keyword>
<dbReference type="GO" id="GO:0016705">
    <property type="term" value="F:oxidoreductase activity, acting on paired donors, with incorporation or reduction of molecular oxygen"/>
    <property type="evidence" value="ECO:0007669"/>
    <property type="project" value="InterPro"/>
</dbReference>
<dbReference type="PANTHER" id="PTHR46300:SF7">
    <property type="entry name" value="P450, PUTATIVE (EUROFUNG)-RELATED"/>
    <property type="match status" value="1"/>
</dbReference>
<dbReference type="GO" id="GO:0004497">
    <property type="term" value="F:monooxygenase activity"/>
    <property type="evidence" value="ECO:0007669"/>
    <property type="project" value="UniProtKB-KW"/>
</dbReference>
<dbReference type="GO" id="GO:0005506">
    <property type="term" value="F:iron ion binding"/>
    <property type="evidence" value="ECO:0007669"/>
    <property type="project" value="InterPro"/>
</dbReference>
<evidence type="ECO:0000256" key="8">
    <source>
        <dbReference type="ARBA" id="ARBA00023033"/>
    </source>
</evidence>
<name>A0AAV5ALN5_9AGAM</name>
<evidence type="ECO:0000256" key="4">
    <source>
        <dbReference type="ARBA" id="ARBA00022617"/>
    </source>
</evidence>
<evidence type="ECO:0000256" key="6">
    <source>
        <dbReference type="ARBA" id="ARBA00023002"/>
    </source>
</evidence>
<keyword evidence="5 9" id="KW-0479">Metal-binding</keyword>
<evidence type="ECO:0000256" key="2">
    <source>
        <dbReference type="ARBA" id="ARBA00005179"/>
    </source>
</evidence>
<keyword evidence="6 10" id="KW-0560">Oxidoreductase</keyword>
<keyword evidence="8 10" id="KW-0503">Monooxygenase</keyword>
<dbReference type="GO" id="GO:0020037">
    <property type="term" value="F:heme binding"/>
    <property type="evidence" value="ECO:0007669"/>
    <property type="project" value="InterPro"/>
</dbReference>
<evidence type="ECO:0000256" key="3">
    <source>
        <dbReference type="ARBA" id="ARBA00010617"/>
    </source>
</evidence>
<keyword evidence="12" id="KW-1185">Reference proteome</keyword>
<sequence>MFSSIAPALSKLVQLFANANRKLILVNILVAFTVLQFSRKWRRNRLLPPGPRGLPFFGHYLRWPKSDSRFSHWPYDLAVRYNFGLVYIKNLWTEDIYINDYDMAIDILEKRSSSYSSRPSHIIANDIGTLGRHMLFMPYNEKWRKMRVAIHPEMTPTKVQSYVSFEEAETRIALHKILNDPASLPRYMRQIVGNVTLRIVYGMDSEIEHDKEFDEMTTVLYTFFGLANDQPVDIFPPARYLPQFLFPGYKAGMQLQAMTKKCFNPLMDTVIEKMNSSALDIDTAMAARWWRDRSSLGFDETDVSMLAGTMFEGATDTTTGLLMTFIVMSVSYPHVFKTAQAELDKVCGDHSPTVHDLSRSEYLKAVCKETLRWFLRDFFRGLPHMYTANVDDFYNGYRIPAGAILVPNNRAMTFNPKTYGQLYDVYEYEPRRWMDRLEGVGDGPMDEGLPTFGFGRRVCPGKNMAMMSFWILASNTMYYFDVGPKQGIELAKPVDSLGFWEGKADTSKFYITPREGRLTELERDVEVAKEYLRNL</sequence>
<dbReference type="PROSITE" id="PS00086">
    <property type="entry name" value="CYTOCHROME_P450"/>
    <property type="match status" value="1"/>
</dbReference>
<dbReference type="InterPro" id="IPR036396">
    <property type="entry name" value="Cyt_P450_sf"/>
</dbReference>
<dbReference type="InterPro" id="IPR017972">
    <property type="entry name" value="Cyt_P450_CS"/>
</dbReference>
<dbReference type="EMBL" id="BPWL01000011">
    <property type="protein sequence ID" value="GJJ15587.1"/>
    <property type="molecule type" value="Genomic_DNA"/>
</dbReference>
<dbReference type="Gene3D" id="1.10.630.10">
    <property type="entry name" value="Cytochrome P450"/>
    <property type="match status" value="1"/>
</dbReference>